<organism evidence="2 3">
    <name type="scientific">Medicago truncatula</name>
    <name type="common">Barrel medic</name>
    <name type="synonym">Medicago tribuloides</name>
    <dbReference type="NCBI Taxonomy" id="3880"/>
    <lineage>
        <taxon>Eukaryota</taxon>
        <taxon>Viridiplantae</taxon>
        <taxon>Streptophyta</taxon>
        <taxon>Embryophyta</taxon>
        <taxon>Tracheophyta</taxon>
        <taxon>Spermatophyta</taxon>
        <taxon>Magnoliopsida</taxon>
        <taxon>eudicotyledons</taxon>
        <taxon>Gunneridae</taxon>
        <taxon>Pentapetalae</taxon>
        <taxon>rosids</taxon>
        <taxon>fabids</taxon>
        <taxon>Fabales</taxon>
        <taxon>Fabaceae</taxon>
        <taxon>Papilionoideae</taxon>
        <taxon>50 kb inversion clade</taxon>
        <taxon>NPAAA clade</taxon>
        <taxon>Hologalegina</taxon>
        <taxon>IRL clade</taxon>
        <taxon>Trifolieae</taxon>
        <taxon>Medicago</taxon>
    </lineage>
</organism>
<name>A0A396IIF3_MEDTR</name>
<dbReference type="AlphaFoldDB" id="A0A396IIF3"/>
<dbReference type="InterPro" id="IPR012337">
    <property type="entry name" value="RNaseH-like_sf"/>
</dbReference>
<dbReference type="InterPro" id="IPR002156">
    <property type="entry name" value="RNaseH_domain"/>
</dbReference>
<dbReference type="PANTHER" id="PTHR47074:SF54">
    <property type="entry name" value="RNASE H TYPE-1 DOMAIN-CONTAINING PROTEIN"/>
    <property type="match status" value="1"/>
</dbReference>
<proteinExistence type="predicted"/>
<dbReference type="GO" id="GO:0004523">
    <property type="term" value="F:RNA-DNA hybrid ribonuclease activity"/>
    <property type="evidence" value="ECO:0007669"/>
    <property type="project" value="InterPro"/>
</dbReference>
<dbReference type="Proteomes" id="UP000265566">
    <property type="component" value="Chromosome 4"/>
</dbReference>
<dbReference type="GO" id="GO:0003676">
    <property type="term" value="F:nucleic acid binding"/>
    <property type="evidence" value="ECO:0007669"/>
    <property type="project" value="InterPro"/>
</dbReference>
<evidence type="ECO:0000313" key="3">
    <source>
        <dbReference type="Proteomes" id="UP000265566"/>
    </source>
</evidence>
<dbReference type="InterPro" id="IPR044730">
    <property type="entry name" value="RNase_H-like_dom_plant"/>
</dbReference>
<comment type="caution">
    <text evidence="2">The sequence shown here is derived from an EMBL/GenBank/DDBJ whole genome shotgun (WGS) entry which is preliminary data.</text>
</comment>
<dbReference type="InterPro" id="IPR036397">
    <property type="entry name" value="RNaseH_sf"/>
</dbReference>
<dbReference type="EMBL" id="PSQE01000004">
    <property type="protein sequence ID" value="RHN62687.1"/>
    <property type="molecule type" value="Genomic_DNA"/>
</dbReference>
<dbReference type="Pfam" id="PF13456">
    <property type="entry name" value="RVT_3"/>
    <property type="match status" value="1"/>
</dbReference>
<dbReference type="PANTHER" id="PTHR47074">
    <property type="entry name" value="BNAC02G40300D PROTEIN"/>
    <property type="match status" value="1"/>
</dbReference>
<dbReference type="SUPFAM" id="SSF53098">
    <property type="entry name" value="Ribonuclease H-like"/>
    <property type="match status" value="1"/>
</dbReference>
<evidence type="ECO:0000313" key="2">
    <source>
        <dbReference type="EMBL" id="RHN62687.1"/>
    </source>
</evidence>
<dbReference type="Gramene" id="rna25287">
    <property type="protein sequence ID" value="RHN62687.1"/>
    <property type="gene ID" value="gene25287"/>
</dbReference>
<sequence>MTGIGCKVRNNLVWEKPSETWLKCNVDAAFHDRNRLTSSACCVRDSRGKFIRAQTKWKRANMTVLEGEAVALLDAIHFAYVNRWDRVVFESDSATLVQALSSLGHGDSEFYAIVSSIIYQLSLHSNFEVKFVRRQSNMVAHTLARAVCSWASHRIFNSYPSCIAH</sequence>
<feature type="domain" description="RNase H type-1" evidence="1">
    <location>
        <begin position="25"/>
        <end position="146"/>
    </location>
</feature>
<evidence type="ECO:0000259" key="1">
    <source>
        <dbReference type="Pfam" id="PF13456"/>
    </source>
</evidence>
<dbReference type="InterPro" id="IPR052929">
    <property type="entry name" value="RNase_H-like_EbsB-rel"/>
</dbReference>
<dbReference type="OrthoDB" id="1428651at2759"/>
<dbReference type="CDD" id="cd06222">
    <property type="entry name" value="RNase_H_like"/>
    <property type="match status" value="1"/>
</dbReference>
<protein>
    <submittedName>
        <fullName evidence="2">Putative ribonuclease H-like domain-containing protein</fullName>
    </submittedName>
</protein>
<dbReference type="Gene3D" id="3.30.420.10">
    <property type="entry name" value="Ribonuclease H-like superfamily/Ribonuclease H"/>
    <property type="match status" value="1"/>
</dbReference>
<gene>
    <name evidence="2" type="ORF">MtrunA17_Chr4g0050121</name>
</gene>
<accession>A0A396IIF3</accession>
<reference evidence="3" key="1">
    <citation type="journal article" date="2018" name="Nat. Plants">
        <title>Whole-genome landscape of Medicago truncatula symbiotic genes.</title>
        <authorList>
            <person name="Pecrix Y."/>
            <person name="Staton S.E."/>
            <person name="Sallet E."/>
            <person name="Lelandais-Briere C."/>
            <person name="Moreau S."/>
            <person name="Carrere S."/>
            <person name="Blein T."/>
            <person name="Jardinaud M.F."/>
            <person name="Latrasse D."/>
            <person name="Zouine M."/>
            <person name="Zahm M."/>
            <person name="Kreplak J."/>
            <person name="Mayjonade B."/>
            <person name="Satge C."/>
            <person name="Perez M."/>
            <person name="Cauet S."/>
            <person name="Marande W."/>
            <person name="Chantry-Darmon C."/>
            <person name="Lopez-Roques C."/>
            <person name="Bouchez O."/>
            <person name="Berard A."/>
            <person name="Debelle F."/>
            <person name="Munos S."/>
            <person name="Bendahmane A."/>
            <person name="Berges H."/>
            <person name="Niebel A."/>
            <person name="Buitink J."/>
            <person name="Frugier F."/>
            <person name="Benhamed M."/>
            <person name="Crespi M."/>
            <person name="Gouzy J."/>
            <person name="Gamas P."/>
        </authorList>
    </citation>
    <scope>NUCLEOTIDE SEQUENCE [LARGE SCALE GENOMIC DNA]</scope>
    <source>
        <strain evidence="3">cv. Jemalong A17</strain>
    </source>
</reference>